<feature type="chain" id="PRO_5026318464" description="DUF320 domain-containing protein" evidence="2">
    <location>
        <begin position="30"/>
        <end position="101"/>
    </location>
</feature>
<evidence type="ECO:0008006" key="5">
    <source>
        <dbReference type="Google" id="ProtNLM"/>
    </source>
</evidence>
<dbReference type="AlphaFoldDB" id="A0A6I6FLA5"/>
<feature type="signal peptide" evidence="2">
    <location>
        <begin position="1"/>
        <end position="29"/>
    </location>
</feature>
<protein>
    <recommendedName>
        <fullName evidence="5">DUF320 domain-containing protein</fullName>
    </recommendedName>
</protein>
<feature type="region of interest" description="Disordered" evidence="1">
    <location>
        <begin position="34"/>
        <end position="101"/>
    </location>
</feature>
<dbReference type="KEGG" id="sfic:EIZ62_16760"/>
<feature type="compositionally biased region" description="Polar residues" evidence="1">
    <location>
        <begin position="72"/>
        <end position="81"/>
    </location>
</feature>
<keyword evidence="4" id="KW-1185">Reference proteome</keyword>
<proteinExistence type="predicted"/>
<accession>A0A6I6FLA5</accession>
<dbReference type="OrthoDB" id="4338412at2"/>
<sequence>MASIRTARVIAAVAALPLAAGLFAGVAHADTGGLASDGSSASAASVSGSGVGGSNAGNSTTGQQVANGGGASNQSNTTSVNGPGFTVVGQSTPTVDFTHLW</sequence>
<reference evidence="3 4" key="1">
    <citation type="submission" date="2018-12" db="EMBL/GenBank/DDBJ databases">
        <title>Complete genome sequence of Streptomyces ficellus NRRL8067, the producer of ficellomycin, feldamycin and nojirimycin.</title>
        <authorList>
            <person name="Zhang H."/>
            <person name="Yue R."/>
            <person name="Liu Y."/>
            <person name="Li M."/>
            <person name="Mu H."/>
            <person name="Zhang J."/>
        </authorList>
    </citation>
    <scope>NUCLEOTIDE SEQUENCE [LARGE SCALE GENOMIC DNA]</scope>
    <source>
        <strain evidence="3 4">NRRL 8067</strain>
    </source>
</reference>
<feature type="compositionally biased region" description="Low complexity" evidence="1">
    <location>
        <begin position="34"/>
        <end position="48"/>
    </location>
</feature>
<keyword evidence="2" id="KW-0732">Signal</keyword>
<evidence type="ECO:0000256" key="1">
    <source>
        <dbReference type="SAM" id="MobiDB-lite"/>
    </source>
</evidence>
<dbReference type="EMBL" id="CP034279">
    <property type="protein sequence ID" value="QGV79709.1"/>
    <property type="molecule type" value="Genomic_DNA"/>
</dbReference>
<evidence type="ECO:0000313" key="3">
    <source>
        <dbReference type="EMBL" id="QGV79709.1"/>
    </source>
</evidence>
<organism evidence="3 4">
    <name type="scientific">Streptomyces ficellus</name>
    <dbReference type="NCBI Taxonomy" id="1977088"/>
    <lineage>
        <taxon>Bacteria</taxon>
        <taxon>Bacillati</taxon>
        <taxon>Actinomycetota</taxon>
        <taxon>Actinomycetes</taxon>
        <taxon>Kitasatosporales</taxon>
        <taxon>Streptomycetaceae</taxon>
        <taxon>Streptomyces</taxon>
    </lineage>
</organism>
<gene>
    <name evidence="3" type="ORF">EIZ62_16760</name>
</gene>
<dbReference type="RefSeq" id="WP_156693448.1">
    <property type="nucleotide sequence ID" value="NZ_CP034279.1"/>
</dbReference>
<evidence type="ECO:0000313" key="4">
    <source>
        <dbReference type="Proteomes" id="UP000422572"/>
    </source>
</evidence>
<name>A0A6I6FLA5_9ACTN</name>
<evidence type="ECO:0000256" key="2">
    <source>
        <dbReference type="SAM" id="SignalP"/>
    </source>
</evidence>
<dbReference type="Proteomes" id="UP000422572">
    <property type="component" value="Chromosome"/>
</dbReference>